<dbReference type="EMBL" id="BLAY01000018">
    <property type="protein sequence ID" value="GET36824.1"/>
    <property type="molecule type" value="Genomic_DNA"/>
</dbReference>
<name>A0AAV3X8Y5_9CYAN</name>
<organism evidence="1 2">
    <name type="scientific">Microseira wollei NIES-4236</name>
    <dbReference type="NCBI Taxonomy" id="2530354"/>
    <lineage>
        <taxon>Bacteria</taxon>
        <taxon>Bacillati</taxon>
        <taxon>Cyanobacteriota</taxon>
        <taxon>Cyanophyceae</taxon>
        <taxon>Oscillatoriophycideae</taxon>
        <taxon>Aerosakkonematales</taxon>
        <taxon>Aerosakkonemataceae</taxon>
        <taxon>Microseira</taxon>
    </lineage>
</organism>
<evidence type="ECO:0000313" key="2">
    <source>
        <dbReference type="Proteomes" id="UP001050975"/>
    </source>
</evidence>
<keyword evidence="2" id="KW-1185">Reference proteome</keyword>
<dbReference type="Proteomes" id="UP001050975">
    <property type="component" value="Unassembled WGS sequence"/>
</dbReference>
<accession>A0AAV3X8Y5</accession>
<evidence type="ECO:0000313" key="1">
    <source>
        <dbReference type="EMBL" id="GET36824.1"/>
    </source>
</evidence>
<comment type="caution">
    <text evidence="1">The sequence shown here is derived from an EMBL/GenBank/DDBJ whole genome shotgun (WGS) entry which is preliminary data.</text>
</comment>
<proteinExistence type="predicted"/>
<dbReference type="AlphaFoldDB" id="A0AAV3X8Y5"/>
<evidence type="ECO:0008006" key="3">
    <source>
        <dbReference type="Google" id="ProtNLM"/>
    </source>
</evidence>
<gene>
    <name evidence="1" type="ORF">MiSe_15760</name>
</gene>
<reference evidence="1" key="1">
    <citation type="submission" date="2019-10" db="EMBL/GenBank/DDBJ databases">
        <title>Draft genome sequece of Microseira wollei NIES-4236.</title>
        <authorList>
            <person name="Yamaguchi H."/>
            <person name="Suzuki S."/>
            <person name="Kawachi M."/>
        </authorList>
    </citation>
    <scope>NUCLEOTIDE SEQUENCE</scope>
    <source>
        <strain evidence="1">NIES-4236</strain>
    </source>
</reference>
<protein>
    <recommendedName>
        <fullName evidence="3">DUF2949 domain-containing protein</fullName>
    </recommendedName>
</protein>
<dbReference type="InterPro" id="IPR021336">
    <property type="entry name" value="DUF2949"/>
</dbReference>
<dbReference type="Pfam" id="PF11165">
    <property type="entry name" value="DUF2949"/>
    <property type="match status" value="1"/>
</dbReference>
<sequence length="84" mass="9609">MESSKKMSEFINFLQNDLAISSSAIAVALRNRKQGDEPLPMVLWQYGLVSLEQLTAIYDWLDSRTQFQAANWLLSGQLERFAQV</sequence>